<protein>
    <recommendedName>
        <fullName evidence="5">Transmembrane protein 238</fullName>
    </recommendedName>
</protein>
<feature type="region of interest" description="Disordered" evidence="1">
    <location>
        <begin position="103"/>
        <end position="136"/>
    </location>
</feature>
<gene>
    <name evidence="3" type="ORF">PFLUV_G00248340</name>
</gene>
<feature type="compositionally biased region" description="Basic and acidic residues" evidence="1">
    <location>
        <begin position="120"/>
        <end position="130"/>
    </location>
</feature>
<reference evidence="3 4" key="1">
    <citation type="submission" date="2019-06" db="EMBL/GenBank/DDBJ databases">
        <title>A chromosome-scale genome assembly of the European perch, Perca fluviatilis.</title>
        <authorList>
            <person name="Roques C."/>
            <person name="Zahm M."/>
            <person name="Cabau C."/>
            <person name="Klopp C."/>
            <person name="Bouchez O."/>
            <person name="Donnadieu C."/>
            <person name="Kuhl H."/>
            <person name="Gislard M."/>
            <person name="Guendouz S."/>
            <person name="Journot L."/>
            <person name="Haffray P."/>
            <person name="Bestin A."/>
            <person name="Morvezen R."/>
            <person name="Feron R."/>
            <person name="Wen M."/>
            <person name="Jouanno E."/>
            <person name="Herpin A."/>
            <person name="Schartl M."/>
            <person name="Postlethwait J."/>
            <person name="Schaerlinger B."/>
            <person name="Chardard D."/>
            <person name="Lecocq T."/>
            <person name="Poncet C."/>
            <person name="Jaffrelo L."/>
            <person name="Lampietro C."/>
            <person name="Guiguen Y."/>
        </authorList>
    </citation>
    <scope>NUCLEOTIDE SEQUENCE [LARGE SCALE GENOMIC DNA]</scope>
    <source>
        <tissue evidence="3">Blood</tissue>
    </source>
</reference>
<organism evidence="3 4">
    <name type="scientific">Perca fluviatilis</name>
    <name type="common">European perch</name>
    <dbReference type="NCBI Taxonomy" id="8168"/>
    <lineage>
        <taxon>Eukaryota</taxon>
        <taxon>Metazoa</taxon>
        <taxon>Chordata</taxon>
        <taxon>Craniata</taxon>
        <taxon>Vertebrata</taxon>
        <taxon>Euteleostomi</taxon>
        <taxon>Actinopterygii</taxon>
        <taxon>Neopterygii</taxon>
        <taxon>Teleostei</taxon>
        <taxon>Neoteleostei</taxon>
        <taxon>Acanthomorphata</taxon>
        <taxon>Eupercaria</taxon>
        <taxon>Perciformes</taxon>
        <taxon>Percoidei</taxon>
        <taxon>Percidae</taxon>
        <taxon>Percinae</taxon>
        <taxon>Perca</taxon>
    </lineage>
</organism>
<feature type="transmembrane region" description="Helical" evidence="2">
    <location>
        <begin position="45"/>
        <end position="66"/>
    </location>
</feature>
<proteinExistence type="predicted"/>
<comment type="caution">
    <text evidence="3">The sequence shown here is derived from an EMBL/GenBank/DDBJ whole genome shotgun (WGS) entry which is preliminary data.</text>
</comment>
<dbReference type="InterPro" id="IPR029365">
    <property type="entry name" value="TMEM238"/>
</dbReference>
<dbReference type="Proteomes" id="UP000465112">
    <property type="component" value="Chromosome 21"/>
</dbReference>
<keyword evidence="2" id="KW-1133">Transmembrane helix</keyword>
<sequence length="136" mass="14671">MAPSCLGNCAPFVFLAVVFDAAGLAVLLVGIFGNLNVDGRFYGDFLIYTGSIILSLSLIWWVLWYTGNVPLHAEDRTAGSLDITFTHWVGKLSERLSKVPIKPLEAGEKKKKKSIGNGKEAADGRADKVTSGRTLS</sequence>
<keyword evidence="2" id="KW-0472">Membrane</keyword>
<dbReference type="Pfam" id="PF15125">
    <property type="entry name" value="TMEM238"/>
    <property type="match status" value="1"/>
</dbReference>
<evidence type="ECO:0008006" key="5">
    <source>
        <dbReference type="Google" id="ProtNLM"/>
    </source>
</evidence>
<dbReference type="EMBL" id="VHII01000021">
    <property type="protein sequence ID" value="KAF1374282.1"/>
    <property type="molecule type" value="Genomic_DNA"/>
</dbReference>
<keyword evidence="2" id="KW-0812">Transmembrane</keyword>
<evidence type="ECO:0000256" key="2">
    <source>
        <dbReference type="SAM" id="Phobius"/>
    </source>
</evidence>
<evidence type="ECO:0000256" key="1">
    <source>
        <dbReference type="SAM" id="MobiDB-lite"/>
    </source>
</evidence>
<evidence type="ECO:0000313" key="3">
    <source>
        <dbReference type="EMBL" id="KAF1374282.1"/>
    </source>
</evidence>
<name>A0A6A5EJW4_PERFL</name>
<keyword evidence="4" id="KW-1185">Reference proteome</keyword>
<evidence type="ECO:0000313" key="4">
    <source>
        <dbReference type="Proteomes" id="UP000465112"/>
    </source>
</evidence>
<dbReference type="PANTHER" id="PTHR28613">
    <property type="entry name" value="SI:CH211-232M10.4-RELATED"/>
    <property type="match status" value="1"/>
</dbReference>
<dbReference type="PANTHER" id="PTHR28613:SF7">
    <property type="entry name" value="TRANSMEMBRANE PROTEIN 238"/>
    <property type="match status" value="1"/>
</dbReference>
<dbReference type="AlphaFoldDB" id="A0A6A5EJW4"/>
<feature type="transmembrane region" description="Helical" evidence="2">
    <location>
        <begin position="12"/>
        <end position="33"/>
    </location>
</feature>
<accession>A0A6A5EJW4</accession>